<proteinExistence type="inferred from homology"/>
<comment type="caution">
    <text evidence="4">The sequence shown here is derived from an EMBL/GenBank/DDBJ whole genome shotgun (WGS) entry which is preliminary data.</text>
</comment>
<dbReference type="Gene3D" id="3.20.20.140">
    <property type="entry name" value="Metal-dependent hydrolases"/>
    <property type="match status" value="1"/>
</dbReference>
<evidence type="ECO:0000256" key="3">
    <source>
        <dbReference type="PROSITE-ProRule" id="PRU00679"/>
    </source>
</evidence>
<keyword evidence="5" id="KW-1185">Reference proteome</keyword>
<sequence>MIETVLGPVDAAALGPTSMHEHLLSDSRVLHRPPREPLPADPRVTMENLGFLRWNLLALEDNLVLDDPGTAVAELQPARALGQSCVVDLTTWGLGPRHAELPALSRASGLHVVAGYGAYLGRSHPDWLRALDEPALEEHFHRALTDRIPGVAYRAGLLGIIGTGAPVELAERRMLRAAGRAAARCGAAVGVRLDPGARLGFDVLEVLAAAGLSAERVVLGNVDEYIDPPYLRELASAGVTLEWCFGNEAYYRDGYKDATDAERLDAVEEFLADGFADRMVLGCSVWTKTQLRRYGGMGYDHLLRRIVPALRGRGIPRQQLDTLLVDVPRRLLDRPGPSD</sequence>
<reference evidence="4 5" key="1">
    <citation type="submission" date="2024-11" db="EMBL/GenBank/DDBJ databases">
        <title>The Natural Products Discovery Center: Release of the First 8490 Sequenced Strains for Exploring Actinobacteria Biosynthetic Diversity.</title>
        <authorList>
            <person name="Kalkreuter E."/>
            <person name="Kautsar S.A."/>
            <person name="Yang D."/>
            <person name="Bader C.D."/>
            <person name="Teijaro C.N."/>
            <person name="Fluegel L."/>
            <person name="Davis C.M."/>
            <person name="Simpson J.R."/>
            <person name="Lauterbach L."/>
            <person name="Steele A.D."/>
            <person name="Gui C."/>
            <person name="Meng S."/>
            <person name="Li G."/>
            <person name="Viehrig K."/>
            <person name="Ye F."/>
            <person name="Su P."/>
            <person name="Kiefer A.F."/>
            <person name="Nichols A."/>
            <person name="Cepeda A.J."/>
            <person name="Yan W."/>
            <person name="Fan B."/>
            <person name="Jiang Y."/>
            <person name="Adhikari A."/>
            <person name="Zheng C.-J."/>
            <person name="Schuster L."/>
            <person name="Cowan T.M."/>
            <person name="Smanski M.J."/>
            <person name="Chevrette M.G."/>
            <person name="De Carvalho L.P.S."/>
            <person name="Shen B."/>
        </authorList>
    </citation>
    <scope>NUCLEOTIDE SEQUENCE [LARGE SCALE GENOMIC DNA]</scope>
    <source>
        <strain evidence="4 5">NPDC020863</strain>
    </source>
</reference>
<evidence type="ECO:0000313" key="4">
    <source>
        <dbReference type="EMBL" id="MFK4271792.1"/>
    </source>
</evidence>
<organism evidence="4 5">
    <name type="scientific">Streptomyces milbemycinicus</name>
    <dbReference type="NCBI Taxonomy" id="476552"/>
    <lineage>
        <taxon>Bacteria</taxon>
        <taxon>Bacillati</taxon>
        <taxon>Actinomycetota</taxon>
        <taxon>Actinomycetes</taxon>
        <taxon>Kitasatosporales</taxon>
        <taxon>Streptomycetaceae</taxon>
        <taxon>Streptomyces</taxon>
    </lineage>
</organism>
<dbReference type="EMBL" id="JBJDQH010000020">
    <property type="protein sequence ID" value="MFK4271792.1"/>
    <property type="molecule type" value="Genomic_DNA"/>
</dbReference>
<dbReference type="PROSITE" id="PS51347">
    <property type="entry name" value="PHOSPHOTRIESTERASE_2"/>
    <property type="match status" value="1"/>
</dbReference>
<dbReference type="Pfam" id="PF02126">
    <property type="entry name" value="PTE"/>
    <property type="match status" value="1"/>
</dbReference>
<evidence type="ECO:0000256" key="1">
    <source>
        <dbReference type="ARBA" id="ARBA00022723"/>
    </source>
</evidence>
<gene>
    <name evidence="4" type="ORF">ACI2L5_43880</name>
</gene>
<dbReference type="InterPro" id="IPR032466">
    <property type="entry name" value="Metal_Hydrolase"/>
</dbReference>
<evidence type="ECO:0000256" key="2">
    <source>
        <dbReference type="ARBA" id="ARBA00022801"/>
    </source>
</evidence>
<dbReference type="RefSeq" id="WP_358644593.1">
    <property type="nucleotide sequence ID" value="NZ_JBFAEV010000032.1"/>
</dbReference>
<accession>A0ABW8M0U2</accession>
<dbReference type="PANTHER" id="PTHR10819:SF3">
    <property type="entry name" value="PHOSPHOTRIESTERASE-RELATED PROTEIN"/>
    <property type="match status" value="1"/>
</dbReference>
<comment type="caution">
    <text evidence="3">Lacks conserved residue(s) required for the propagation of feature annotation.</text>
</comment>
<dbReference type="Proteomes" id="UP001620295">
    <property type="component" value="Unassembled WGS sequence"/>
</dbReference>
<dbReference type="SUPFAM" id="SSF51556">
    <property type="entry name" value="Metallo-dependent hydrolases"/>
    <property type="match status" value="1"/>
</dbReference>
<comment type="similarity">
    <text evidence="3">Belongs to the metallo-dependent hydrolases superfamily. Phosphotriesterase family.</text>
</comment>
<protein>
    <recommendedName>
        <fullName evidence="6">Phosphotriesterase</fullName>
    </recommendedName>
</protein>
<dbReference type="PANTHER" id="PTHR10819">
    <property type="entry name" value="PHOSPHOTRIESTERASE-RELATED"/>
    <property type="match status" value="1"/>
</dbReference>
<dbReference type="InterPro" id="IPR001559">
    <property type="entry name" value="Phosphotriesterase"/>
</dbReference>
<evidence type="ECO:0008006" key="6">
    <source>
        <dbReference type="Google" id="ProtNLM"/>
    </source>
</evidence>
<name>A0ABW8M0U2_9ACTN</name>
<keyword evidence="1" id="KW-0479">Metal-binding</keyword>
<keyword evidence="2" id="KW-0378">Hydrolase</keyword>
<evidence type="ECO:0000313" key="5">
    <source>
        <dbReference type="Proteomes" id="UP001620295"/>
    </source>
</evidence>